<accession>A0A9X3RSJ7</accession>
<dbReference type="Proteomes" id="UP001146505">
    <property type="component" value="Unassembled WGS sequence"/>
</dbReference>
<evidence type="ECO:0000256" key="1">
    <source>
        <dbReference type="SAM" id="Phobius"/>
    </source>
</evidence>
<keyword evidence="1" id="KW-0812">Transmembrane</keyword>
<dbReference type="EMBL" id="JAKMUV010000001">
    <property type="protein sequence ID" value="MCZ9304143.1"/>
    <property type="molecule type" value="Genomic_DNA"/>
</dbReference>
<keyword evidence="1" id="KW-1133">Transmembrane helix</keyword>
<dbReference type="RefSeq" id="WP_034967274.1">
    <property type="nucleotide sequence ID" value="NZ_JAKMUV010000001.1"/>
</dbReference>
<keyword evidence="3" id="KW-1185">Reference proteome</keyword>
<comment type="caution">
    <text evidence="2">The sequence shown here is derived from an EMBL/GenBank/DDBJ whole genome shotgun (WGS) entry which is preliminary data.</text>
</comment>
<keyword evidence="1" id="KW-0472">Membrane</keyword>
<dbReference type="GeneID" id="301812118"/>
<evidence type="ECO:0000313" key="2">
    <source>
        <dbReference type="EMBL" id="MCZ9304143.1"/>
    </source>
</evidence>
<protein>
    <submittedName>
        <fullName evidence="2">DUF4307 domain-containing protein</fullName>
    </submittedName>
</protein>
<evidence type="ECO:0000313" key="3">
    <source>
        <dbReference type="Proteomes" id="UP001146505"/>
    </source>
</evidence>
<name>A0A9X3RSJ7_9CORY</name>
<proteinExistence type="predicted"/>
<gene>
    <name evidence="2" type="ORF">L8U58_01090</name>
</gene>
<dbReference type="InterPro" id="IPR025443">
    <property type="entry name" value="DUF4307"/>
</dbReference>
<dbReference type="Pfam" id="PF14155">
    <property type="entry name" value="DUF4307"/>
    <property type="match status" value="1"/>
</dbReference>
<reference evidence="2" key="1">
    <citation type="submission" date="2022-02" db="EMBL/GenBank/DDBJ databases">
        <title>Corynebacterium sp. from urogenital microbiome.</title>
        <authorList>
            <person name="Cappelli E.A."/>
            <person name="Ribeiro T.G."/>
            <person name="Peixe L."/>
        </authorList>
    </citation>
    <scope>NUCLEOTIDE SEQUENCE</scope>
    <source>
        <strain evidence="2">C9Ua_112</strain>
    </source>
</reference>
<dbReference type="AlphaFoldDB" id="A0A9X3RSJ7"/>
<sequence length="145" mass="15732">MKAARNSTQEERYGTTRNQKFSGKIVVVILALILAGTLSYAVTQFMRTSDADVTAQESGGKIVSDNRMTMSIDVTRKDPAKAAYCIVTALDYDKNEVGRREFVIPAGGEEVTRFSVDIPTRERGYAATAYGCSSTLPPHLNADGS</sequence>
<organism evidence="2 3">
    <name type="scientific">Corynebacterium macclintockiae</name>
    <dbReference type="NCBI Taxonomy" id="2913501"/>
    <lineage>
        <taxon>Bacteria</taxon>
        <taxon>Bacillati</taxon>
        <taxon>Actinomycetota</taxon>
        <taxon>Actinomycetes</taxon>
        <taxon>Mycobacteriales</taxon>
        <taxon>Corynebacteriaceae</taxon>
        <taxon>Corynebacterium</taxon>
    </lineage>
</organism>
<feature type="transmembrane region" description="Helical" evidence="1">
    <location>
        <begin position="21"/>
        <end position="42"/>
    </location>
</feature>